<dbReference type="PANTHER" id="PTHR30136:SF35">
    <property type="entry name" value="HTH-TYPE TRANSCRIPTIONAL REGULATOR RV1719"/>
    <property type="match status" value="1"/>
</dbReference>
<dbReference type="Pfam" id="PF01614">
    <property type="entry name" value="IclR_C"/>
    <property type="match status" value="1"/>
</dbReference>
<dbReference type="InterPro" id="IPR029016">
    <property type="entry name" value="GAF-like_dom_sf"/>
</dbReference>
<dbReference type="GO" id="GO:0003700">
    <property type="term" value="F:DNA-binding transcription factor activity"/>
    <property type="evidence" value="ECO:0007669"/>
    <property type="project" value="TreeGrafter"/>
</dbReference>
<keyword evidence="3" id="KW-0804">Transcription</keyword>
<dbReference type="GO" id="GO:0003677">
    <property type="term" value="F:DNA binding"/>
    <property type="evidence" value="ECO:0007669"/>
    <property type="project" value="UniProtKB-KW"/>
</dbReference>
<name>A0A8J7YDC4_9EURY</name>
<dbReference type="PANTHER" id="PTHR30136">
    <property type="entry name" value="HELIX-TURN-HELIX TRANSCRIPTIONAL REGULATOR, ICLR FAMILY"/>
    <property type="match status" value="1"/>
</dbReference>
<dbReference type="InterPro" id="IPR050707">
    <property type="entry name" value="HTH_MetabolicPath_Reg"/>
</dbReference>
<feature type="domain" description="IclR-ED" evidence="5">
    <location>
        <begin position="71"/>
        <end position="254"/>
    </location>
</feature>
<evidence type="ECO:0000259" key="5">
    <source>
        <dbReference type="PROSITE" id="PS51078"/>
    </source>
</evidence>
<dbReference type="InterPro" id="IPR036390">
    <property type="entry name" value="WH_DNA-bd_sf"/>
</dbReference>
<dbReference type="OrthoDB" id="14763at2157"/>
<dbReference type="Proteomes" id="UP000766550">
    <property type="component" value="Unassembled WGS sequence"/>
</dbReference>
<evidence type="ECO:0000259" key="4">
    <source>
        <dbReference type="PROSITE" id="PS51077"/>
    </source>
</evidence>
<dbReference type="AlphaFoldDB" id="A0A8J7YDC4"/>
<dbReference type="GO" id="GO:0045892">
    <property type="term" value="P:negative regulation of DNA-templated transcription"/>
    <property type="evidence" value="ECO:0007669"/>
    <property type="project" value="TreeGrafter"/>
</dbReference>
<evidence type="ECO:0000256" key="3">
    <source>
        <dbReference type="ARBA" id="ARBA00023163"/>
    </source>
</evidence>
<dbReference type="InterPro" id="IPR036388">
    <property type="entry name" value="WH-like_DNA-bd_sf"/>
</dbReference>
<evidence type="ECO:0000256" key="1">
    <source>
        <dbReference type="ARBA" id="ARBA00023015"/>
    </source>
</evidence>
<dbReference type="InterPro" id="IPR014757">
    <property type="entry name" value="Tscrpt_reg_IclR_C"/>
</dbReference>
<evidence type="ECO:0000313" key="7">
    <source>
        <dbReference type="Proteomes" id="UP000766550"/>
    </source>
</evidence>
<feature type="domain" description="HTH iclR-type" evidence="4">
    <location>
        <begin position="11"/>
        <end position="70"/>
    </location>
</feature>
<organism evidence="6 7">
    <name type="scientific">Haloarcula limicola</name>
    <dbReference type="NCBI Taxonomy" id="1429915"/>
    <lineage>
        <taxon>Archaea</taxon>
        <taxon>Methanobacteriati</taxon>
        <taxon>Methanobacteriota</taxon>
        <taxon>Stenosarchaea group</taxon>
        <taxon>Halobacteria</taxon>
        <taxon>Halobacteriales</taxon>
        <taxon>Haloarculaceae</taxon>
        <taxon>Haloarcula</taxon>
    </lineage>
</organism>
<dbReference type="Gene3D" id="3.30.450.40">
    <property type="match status" value="1"/>
</dbReference>
<sequence length="271" mass="29417">MDNDPRPAETVEAVERAVGVLTALKDLDGAGVTELSEYLGMSKSGVYKQLSTLVKTGMVTKQQTEYRLSFRFLLLGEYVKTNSQLYAIGADEVDKLAEKSNYFAYLTAMDSEYAYCIHTADGEDSVVPNLSVGKQITLHSSAAGKAILSQLSDAKRDRLLDGTLTGKTENTITDRATLEDELQTIRQEGIAFEDEENVPGMRGVGAPILSEDGGVVGAVAVSGPLSLLTEDHFTEEVPALVRQTKNFVEVKFSLESRDPLGEGSHIPEDLY</sequence>
<dbReference type="Gene3D" id="1.10.10.10">
    <property type="entry name" value="Winged helix-like DNA-binding domain superfamily/Winged helix DNA-binding domain"/>
    <property type="match status" value="1"/>
</dbReference>
<dbReference type="EMBL" id="JAHQXF010000005">
    <property type="protein sequence ID" value="MBV0926418.1"/>
    <property type="molecule type" value="Genomic_DNA"/>
</dbReference>
<dbReference type="CDD" id="cd00090">
    <property type="entry name" value="HTH_ARSR"/>
    <property type="match status" value="1"/>
</dbReference>
<dbReference type="PROSITE" id="PS51077">
    <property type="entry name" value="HTH_ICLR"/>
    <property type="match status" value="1"/>
</dbReference>
<reference evidence="6 7" key="1">
    <citation type="submission" date="2021-06" db="EMBL/GenBank/DDBJ databases">
        <title>New haloarchaea isolates fom saline soil.</title>
        <authorList>
            <person name="Duran-Viseras A."/>
            <person name="Sanchez-Porro C.S."/>
            <person name="Ventosa A."/>
        </authorList>
    </citation>
    <scope>NUCLEOTIDE SEQUENCE [LARGE SCALE GENOMIC DNA]</scope>
    <source>
        <strain evidence="6 7">JCM 183640</strain>
    </source>
</reference>
<protein>
    <submittedName>
        <fullName evidence="6">IclR family transcriptional regulator</fullName>
    </submittedName>
</protein>
<dbReference type="RefSeq" id="WP_162319517.1">
    <property type="nucleotide sequence ID" value="NZ_JAHQXF010000005.1"/>
</dbReference>
<keyword evidence="7" id="KW-1185">Reference proteome</keyword>
<keyword evidence="1" id="KW-0805">Transcription regulation</keyword>
<accession>A0A8J7YDC4</accession>
<evidence type="ECO:0000313" key="6">
    <source>
        <dbReference type="EMBL" id="MBV0926418.1"/>
    </source>
</evidence>
<dbReference type="InterPro" id="IPR005471">
    <property type="entry name" value="Tscrpt_reg_IclR_N"/>
</dbReference>
<evidence type="ECO:0000256" key="2">
    <source>
        <dbReference type="ARBA" id="ARBA00023125"/>
    </source>
</evidence>
<gene>
    <name evidence="6" type="ORF">KTS45_19615</name>
</gene>
<proteinExistence type="predicted"/>
<dbReference type="InterPro" id="IPR011991">
    <property type="entry name" value="ArsR-like_HTH"/>
</dbReference>
<dbReference type="PROSITE" id="PS51078">
    <property type="entry name" value="ICLR_ED"/>
    <property type="match status" value="1"/>
</dbReference>
<dbReference type="SUPFAM" id="SSF46785">
    <property type="entry name" value="Winged helix' DNA-binding domain"/>
    <property type="match status" value="1"/>
</dbReference>
<comment type="caution">
    <text evidence="6">The sequence shown here is derived from an EMBL/GenBank/DDBJ whole genome shotgun (WGS) entry which is preliminary data.</text>
</comment>
<dbReference type="SUPFAM" id="SSF55781">
    <property type="entry name" value="GAF domain-like"/>
    <property type="match status" value="1"/>
</dbReference>
<keyword evidence="2" id="KW-0238">DNA-binding</keyword>
<dbReference type="Pfam" id="PF09339">
    <property type="entry name" value="HTH_IclR"/>
    <property type="match status" value="1"/>
</dbReference>
<dbReference type="SMART" id="SM00346">
    <property type="entry name" value="HTH_ICLR"/>
    <property type="match status" value="1"/>
</dbReference>